<dbReference type="EMBL" id="CAIJEO010000008">
    <property type="protein sequence ID" value="CAD0097876.1"/>
    <property type="molecule type" value="Genomic_DNA"/>
</dbReference>
<evidence type="ECO:0000313" key="2">
    <source>
        <dbReference type="EMBL" id="CAD0097876.1"/>
    </source>
</evidence>
<organism evidence="2 3">
    <name type="scientific">Aureobasidium mustum</name>
    <dbReference type="NCBI Taxonomy" id="2773714"/>
    <lineage>
        <taxon>Eukaryota</taxon>
        <taxon>Fungi</taxon>
        <taxon>Dikarya</taxon>
        <taxon>Ascomycota</taxon>
        <taxon>Pezizomycotina</taxon>
        <taxon>Dothideomycetes</taxon>
        <taxon>Dothideomycetidae</taxon>
        <taxon>Dothideales</taxon>
        <taxon>Saccotheciaceae</taxon>
        <taxon>Aureobasidium</taxon>
    </lineage>
</organism>
<accession>A0A9N8PKJ5</accession>
<dbReference type="Pfam" id="PF00646">
    <property type="entry name" value="F-box"/>
    <property type="match status" value="1"/>
</dbReference>
<feature type="domain" description="F-box" evidence="1">
    <location>
        <begin position="3"/>
        <end position="52"/>
    </location>
</feature>
<sequence>MANIRIPHLPNEILYEIVSYVNDEDILNLRLSAKVFQSITAGRFASTFFEDRAYELSAKGLKALVKITEHPIFAPHIRTVVIGHGGKHSSAKYHNLLEQAFQNLAIIGNPISLGLRRVRTSHNNEPDDLKAARPMVRFLEDKMLVAAVRAQMRLENLVSDTQDSSQNRSLPSSEIHWAYFLYDQAAPGSTIHSRFSGLQVKSSPAGCNLNKSGEILINFQASRLVGSYFSFTGPEVAVPYTFPTVFARFIWRDVSWMTTA</sequence>
<evidence type="ECO:0000313" key="3">
    <source>
        <dbReference type="Proteomes" id="UP000714618"/>
    </source>
</evidence>
<dbReference type="InterPro" id="IPR001810">
    <property type="entry name" value="F-box_dom"/>
</dbReference>
<comment type="caution">
    <text evidence="2">The sequence shown here is derived from an EMBL/GenBank/DDBJ whole genome shotgun (WGS) entry which is preliminary data.</text>
</comment>
<proteinExistence type="predicted"/>
<name>A0A9N8PKJ5_9PEZI</name>
<gene>
    <name evidence="2" type="ORF">AWRI4233_LOCUS6700</name>
</gene>
<dbReference type="AlphaFoldDB" id="A0A9N8PKJ5"/>
<protein>
    <recommendedName>
        <fullName evidence="1">F-box domain-containing protein</fullName>
    </recommendedName>
</protein>
<dbReference type="OrthoDB" id="3939582at2759"/>
<dbReference type="PROSITE" id="PS50181">
    <property type="entry name" value="FBOX"/>
    <property type="match status" value="1"/>
</dbReference>
<evidence type="ECO:0000259" key="1">
    <source>
        <dbReference type="PROSITE" id="PS50181"/>
    </source>
</evidence>
<keyword evidence="3" id="KW-1185">Reference proteome</keyword>
<dbReference type="Proteomes" id="UP000714618">
    <property type="component" value="Unassembled WGS sequence"/>
</dbReference>
<reference evidence="2" key="1">
    <citation type="submission" date="2020-06" db="EMBL/GenBank/DDBJ databases">
        <authorList>
            <person name="Onetto C."/>
        </authorList>
    </citation>
    <scope>NUCLEOTIDE SEQUENCE</scope>
</reference>